<dbReference type="GO" id="GO:0015628">
    <property type="term" value="P:protein secretion by the type II secretion system"/>
    <property type="evidence" value="ECO:0007669"/>
    <property type="project" value="InterPro"/>
</dbReference>
<dbReference type="InterPro" id="IPR007690">
    <property type="entry name" value="T2SS_GspM"/>
</dbReference>
<name>A0A833L148_UNCSA</name>
<dbReference type="Pfam" id="PF04350">
    <property type="entry name" value="PilO"/>
    <property type="match status" value="1"/>
</dbReference>
<proteinExistence type="predicted"/>
<comment type="caution">
    <text evidence="2">The sequence shown here is derived from an EMBL/GenBank/DDBJ whole genome shotgun (WGS) entry which is preliminary data.</text>
</comment>
<sequence>MNLKLSERERWLLLALGLFVVFFIFYQYVYAPKAVENDSLKEKLRTQRLELKISKEKARLLQNLELTPLNKLREKKSKEEQVIEALGYLSGEISKSKLTMLSIRPKLNEQNVDSAKAVFMDLILSGRYNEIYKFMSALEKLPILILVDSLVMNRADSPKININIVLSVYY</sequence>
<dbReference type="EMBL" id="WPAF01000012">
    <property type="protein sequence ID" value="KAF0134139.1"/>
    <property type="molecule type" value="Genomic_DNA"/>
</dbReference>
<keyword evidence="1" id="KW-0812">Transmembrane</keyword>
<dbReference type="Pfam" id="PF04612">
    <property type="entry name" value="T2SSM"/>
    <property type="match status" value="1"/>
</dbReference>
<evidence type="ECO:0000256" key="1">
    <source>
        <dbReference type="SAM" id="Phobius"/>
    </source>
</evidence>
<dbReference type="Proteomes" id="UP000488506">
    <property type="component" value="Unassembled WGS sequence"/>
</dbReference>
<dbReference type="GO" id="GO:0015627">
    <property type="term" value="C:type II protein secretion system complex"/>
    <property type="evidence" value="ECO:0007669"/>
    <property type="project" value="InterPro"/>
</dbReference>
<evidence type="ECO:0000313" key="2">
    <source>
        <dbReference type="EMBL" id="KAF0134139.1"/>
    </source>
</evidence>
<dbReference type="AlphaFoldDB" id="A0A833L148"/>
<feature type="transmembrane region" description="Helical" evidence="1">
    <location>
        <begin position="12"/>
        <end position="30"/>
    </location>
</feature>
<dbReference type="Gene3D" id="3.30.70.60">
    <property type="match status" value="1"/>
</dbReference>
<gene>
    <name evidence="2" type="ORF">FD145_895</name>
</gene>
<dbReference type="GO" id="GO:0043107">
    <property type="term" value="P:type IV pilus-dependent motility"/>
    <property type="evidence" value="ECO:0007669"/>
    <property type="project" value="InterPro"/>
</dbReference>
<accession>A0A833L148</accession>
<dbReference type="InterPro" id="IPR014717">
    <property type="entry name" value="Transl_elong_EF1B/ribsomal_bS6"/>
</dbReference>
<keyword evidence="1" id="KW-0472">Membrane</keyword>
<organism evidence="2 3">
    <name type="scientific">Candidatus Saganbacteria bacterium</name>
    <dbReference type="NCBI Taxonomy" id="2575572"/>
    <lineage>
        <taxon>Bacteria</taxon>
        <taxon>Bacillati</taxon>
        <taxon>Saganbacteria</taxon>
    </lineage>
</organism>
<protein>
    <recommendedName>
        <fullName evidence="4">Type II secretion system protein M</fullName>
    </recommendedName>
</protein>
<dbReference type="InterPro" id="IPR007445">
    <property type="entry name" value="PilO"/>
</dbReference>
<reference evidence="2 3" key="1">
    <citation type="submission" date="2019-12" db="EMBL/GenBank/DDBJ databases">
        <authorList>
            <person name="Wolfe R."/>
            <person name="Danczak R."/>
            <person name="Wilkins M."/>
        </authorList>
    </citation>
    <scope>NUCLEOTIDE SEQUENCE [LARGE SCALE GENOMIC DNA]</scope>
    <source>
        <strain evidence="2">X2_MaxBin.013</strain>
    </source>
</reference>
<dbReference type="GO" id="GO:0043683">
    <property type="term" value="P:type IV pilus assembly"/>
    <property type="evidence" value="ECO:0007669"/>
    <property type="project" value="InterPro"/>
</dbReference>
<evidence type="ECO:0000313" key="3">
    <source>
        <dbReference type="Proteomes" id="UP000488506"/>
    </source>
</evidence>
<evidence type="ECO:0008006" key="4">
    <source>
        <dbReference type="Google" id="ProtNLM"/>
    </source>
</evidence>
<keyword evidence="1" id="KW-1133">Transmembrane helix</keyword>